<dbReference type="InterPro" id="IPR007197">
    <property type="entry name" value="rSAM"/>
</dbReference>
<protein>
    <submittedName>
        <fullName evidence="6">Ribonucleoside-triphosphate reductase</fullName>
    </submittedName>
</protein>
<keyword evidence="3" id="KW-0408">Iron</keyword>
<dbReference type="InterPro" id="IPR013785">
    <property type="entry name" value="Aldolase_TIM"/>
</dbReference>
<evidence type="ECO:0000256" key="2">
    <source>
        <dbReference type="ARBA" id="ARBA00022723"/>
    </source>
</evidence>
<dbReference type="STRING" id="940295.EYM_06445"/>
<dbReference type="NCBIfam" id="TIGR02495">
    <property type="entry name" value="NrdG2"/>
    <property type="match status" value="1"/>
</dbReference>
<dbReference type="Proteomes" id="UP000060778">
    <property type="component" value="Chromosome"/>
</dbReference>
<evidence type="ECO:0000313" key="6">
    <source>
        <dbReference type="EMBL" id="ALU11943.1"/>
    </source>
</evidence>
<dbReference type="PATRIC" id="fig|940295.4.peg.1246"/>
<accession>A0A0U3FPT6</accession>
<dbReference type="AlphaFoldDB" id="A0A0U3FPT6"/>
<dbReference type="SFLD" id="SFLDS00029">
    <property type="entry name" value="Radical_SAM"/>
    <property type="match status" value="1"/>
</dbReference>
<dbReference type="SUPFAM" id="SSF102114">
    <property type="entry name" value="Radical SAM enzymes"/>
    <property type="match status" value="1"/>
</dbReference>
<dbReference type="PROSITE" id="PS51918">
    <property type="entry name" value="RADICAL_SAM"/>
    <property type="match status" value="1"/>
</dbReference>
<dbReference type="InterPro" id="IPR058240">
    <property type="entry name" value="rSAM_sf"/>
</dbReference>
<keyword evidence="1" id="KW-0949">S-adenosyl-L-methionine</keyword>
<evidence type="ECO:0000256" key="1">
    <source>
        <dbReference type="ARBA" id="ARBA00022691"/>
    </source>
</evidence>
<feature type="domain" description="Radical SAM core" evidence="5">
    <location>
        <begin position="10"/>
        <end position="233"/>
    </location>
</feature>
<sequence length="241" mass="27354">MLIAGWKPFSLVDVVGKVTFTTWACGCNLKCPFCHNWRTAEWQGCVELPVSKFEEELKDASDFVDLLHLTGGEPTLQPKLVTTLSSIAKKVGVPFSLNTNCTTKQSIELIEVADHVATDIKVPYQELYGLNGAFDDLWNTFLKCIEKLASMGKEVELRIPVAKDLTKNYLNEIKRIISMFDPSKVTVVVNPLVTEPLTDPRDKEWCSKYCYKGNMESDEENMWREEIGELGVKVKVKRWLN</sequence>
<evidence type="ECO:0000256" key="3">
    <source>
        <dbReference type="ARBA" id="ARBA00023004"/>
    </source>
</evidence>
<name>A0A0U3FPT6_9CREN</name>
<evidence type="ECO:0000259" key="5">
    <source>
        <dbReference type="PROSITE" id="PS51918"/>
    </source>
</evidence>
<dbReference type="Pfam" id="PF04055">
    <property type="entry name" value="Radical_SAM"/>
    <property type="match status" value="1"/>
</dbReference>
<organism evidence="6 7">
    <name type="scientific">Ignicoccus islandicus DSM 13165</name>
    <dbReference type="NCBI Taxonomy" id="940295"/>
    <lineage>
        <taxon>Archaea</taxon>
        <taxon>Thermoproteota</taxon>
        <taxon>Thermoprotei</taxon>
        <taxon>Desulfurococcales</taxon>
        <taxon>Desulfurococcaceae</taxon>
        <taxon>Ignicoccus</taxon>
    </lineage>
</organism>
<evidence type="ECO:0000313" key="7">
    <source>
        <dbReference type="Proteomes" id="UP000060778"/>
    </source>
</evidence>
<dbReference type="PANTHER" id="PTHR11228:SF27">
    <property type="entry name" value="GLYCYL-RADICAL ENZYME ACTIVATING ENZYME MJ1227-RELATED"/>
    <property type="match status" value="1"/>
</dbReference>
<dbReference type="OrthoDB" id="371936at2157"/>
<dbReference type="Gene3D" id="3.20.20.70">
    <property type="entry name" value="Aldolase class I"/>
    <property type="match status" value="1"/>
</dbReference>
<dbReference type="PANTHER" id="PTHR11228">
    <property type="entry name" value="RADICAL SAM DOMAIN PROTEIN"/>
    <property type="match status" value="1"/>
</dbReference>
<gene>
    <name evidence="6" type="ORF">EYM_06445</name>
</gene>
<dbReference type="SFLD" id="SFLDG01094">
    <property type="entry name" value="Uncharacterised_Radical_SAM_Su"/>
    <property type="match status" value="1"/>
</dbReference>
<dbReference type="EMBL" id="CP006867">
    <property type="protein sequence ID" value="ALU11943.1"/>
    <property type="molecule type" value="Genomic_DNA"/>
</dbReference>
<dbReference type="GO" id="GO:0003824">
    <property type="term" value="F:catalytic activity"/>
    <property type="evidence" value="ECO:0007669"/>
    <property type="project" value="InterPro"/>
</dbReference>
<dbReference type="GO" id="GO:0046872">
    <property type="term" value="F:metal ion binding"/>
    <property type="evidence" value="ECO:0007669"/>
    <property type="project" value="UniProtKB-KW"/>
</dbReference>
<reference evidence="6 7" key="1">
    <citation type="submission" date="2013-11" db="EMBL/GenBank/DDBJ databases">
        <title>Comparative genomics of Ignicoccus.</title>
        <authorList>
            <person name="Podar M."/>
        </authorList>
    </citation>
    <scope>NUCLEOTIDE SEQUENCE [LARGE SCALE GENOMIC DNA]</scope>
    <source>
        <strain evidence="6 7">DSM 13165</strain>
    </source>
</reference>
<keyword evidence="7" id="KW-1185">Reference proteome</keyword>
<dbReference type="RefSeq" id="WP_075050193.1">
    <property type="nucleotide sequence ID" value="NZ_CP006867.1"/>
</dbReference>
<dbReference type="InterPro" id="IPR012840">
    <property type="entry name" value="NrdG2"/>
</dbReference>
<evidence type="ECO:0000256" key="4">
    <source>
        <dbReference type="ARBA" id="ARBA00023014"/>
    </source>
</evidence>
<proteinExistence type="predicted"/>
<dbReference type="KEGG" id="iis:EYM_06445"/>
<dbReference type="InterPro" id="IPR050377">
    <property type="entry name" value="Radical_SAM_PqqE_MftC-like"/>
</dbReference>
<keyword evidence="2" id="KW-0479">Metal-binding</keyword>
<dbReference type="GO" id="GO:0051536">
    <property type="term" value="F:iron-sulfur cluster binding"/>
    <property type="evidence" value="ECO:0007669"/>
    <property type="project" value="UniProtKB-KW"/>
</dbReference>
<dbReference type="GeneID" id="30680665"/>
<keyword evidence="4" id="KW-0411">Iron-sulfur</keyword>
<dbReference type="CDD" id="cd01335">
    <property type="entry name" value="Radical_SAM"/>
    <property type="match status" value="1"/>
</dbReference>